<sequence length="123" mass="14157">MSNNQLDTTTQDKKEQNLQLIANSLQAEMAKDFLKQTENYDNKFKEIFDSLYETQELLLLSLDESKKASMNLSQIEIDARISKTLEDFEFTKKSVNKESNQGSLLPYIGIAILFLAIGYFVKF</sequence>
<name>A0A7G9LPS8_9BACT</name>
<evidence type="ECO:0000313" key="2">
    <source>
        <dbReference type="EMBL" id="QNM90627.1"/>
    </source>
</evidence>
<dbReference type="EMBL" id="CP060693">
    <property type="protein sequence ID" value="QNM90627.1"/>
    <property type="molecule type" value="Genomic_DNA"/>
</dbReference>
<feature type="transmembrane region" description="Helical" evidence="1">
    <location>
        <begin position="104"/>
        <end position="121"/>
    </location>
</feature>
<evidence type="ECO:0000313" key="3">
    <source>
        <dbReference type="Proteomes" id="UP000515842"/>
    </source>
</evidence>
<organism evidence="2 3">
    <name type="scientific">Aliarcobacter cryaerophilus</name>
    <dbReference type="NCBI Taxonomy" id="28198"/>
    <lineage>
        <taxon>Bacteria</taxon>
        <taxon>Pseudomonadati</taxon>
        <taxon>Campylobacterota</taxon>
        <taxon>Epsilonproteobacteria</taxon>
        <taxon>Campylobacterales</taxon>
        <taxon>Arcobacteraceae</taxon>
        <taxon>Aliarcobacter</taxon>
    </lineage>
</organism>
<dbReference type="RefSeq" id="WP_187474856.1">
    <property type="nucleotide sequence ID" value="NZ_CP060693.1"/>
</dbReference>
<evidence type="ECO:0000256" key="1">
    <source>
        <dbReference type="SAM" id="Phobius"/>
    </source>
</evidence>
<dbReference type="AlphaFoldDB" id="A0A7G9LPS8"/>
<reference evidence="2 3" key="1">
    <citation type="journal article" date="2020" name="Front. Microbiol.">
        <title>Genomic Analysis and Antimicrobial Resistance of Aliarcobacter cryaerophilus Strains From German Water Poultry.</title>
        <authorList>
            <person name="Muller E."/>
            <person name="Hotzel H."/>
            <person name="Ahlers C."/>
            <person name="Hanel I."/>
            <person name="Tomaso H."/>
            <person name="Abdel-Glil M.Y."/>
        </authorList>
    </citation>
    <scope>NUCLEOTIDE SEQUENCE [LARGE SCALE GENOMIC DNA]</scope>
    <source>
        <strain evidence="2 3">16CS1285-4</strain>
    </source>
</reference>
<proteinExistence type="predicted"/>
<protein>
    <submittedName>
        <fullName evidence="2">Uncharacterized protein</fullName>
    </submittedName>
</protein>
<keyword evidence="1" id="KW-0472">Membrane</keyword>
<keyword evidence="1" id="KW-1133">Transmembrane helix</keyword>
<gene>
    <name evidence="2" type="ORF">HOO34_02535</name>
</gene>
<keyword evidence="1" id="KW-0812">Transmembrane</keyword>
<dbReference type="Proteomes" id="UP000515842">
    <property type="component" value="Chromosome"/>
</dbReference>
<accession>A0A7G9LPS8</accession>